<keyword evidence="6" id="KW-1185">Reference proteome</keyword>
<dbReference type="GO" id="GO:0030674">
    <property type="term" value="F:protein-macromolecule adaptor activity"/>
    <property type="evidence" value="ECO:0007669"/>
    <property type="project" value="UniProtKB-UniRule"/>
</dbReference>
<dbReference type="AlphaFoldDB" id="I3DWT9"/>
<keyword evidence="4" id="KW-0749">Sporulation</keyword>
<dbReference type="OrthoDB" id="2085234at2"/>
<dbReference type="eggNOG" id="COG4862">
    <property type="taxonomic scope" value="Bacteria"/>
</dbReference>
<dbReference type="Gene3D" id="3.30.70.1950">
    <property type="match status" value="1"/>
</dbReference>
<evidence type="ECO:0000256" key="1">
    <source>
        <dbReference type="ARBA" id="ARBA00005397"/>
    </source>
</evidence>
<evidence type="ECO:0000256" key="3">
    <source>
        <dbReference type="ARBA" id="ARBA00023287"/>
    </source>
</evidence>
<dbReference type="PATRIC" id="fig|997296.3.peg.2988"/>
<organism evidence="5 6">
    <name type="scientific">Bacillus methanolicus PB1</name>
    <dbReference type="NCBI Taxonomy" id="997296"/>
    <lineage>
        <taxon>Bacteria</taxon>
        <taxon>Bacillati</taxon>
        <taxon>Bacillota</taxon>
        <taxon>Bacilli</taxon>
        <taxon>Bacillales</taxon>
        <taxon>Bacillaceae</taxon>
        <taxon>Bacillus</taxon>
    </lineage>
</organism>
<evidence type="ECO:0000313" key="5">
    <source>
        <dbReference type="EMBL" id="EIJ78710.1"/>
    </source>
</evidence>
<dbReference type="PANTHER" id="PTHR39161:SF2">
    <property type="entry name" value="ADAPTER PROTEIN MECA 2"/>
    <property type="match status" value="1"/>
</dbReference>
<dbReference type="NCBIfam" id="NF002781">
    <property type="entry name" value="PRK02899.1"/>
    <property type="match status" value="1"/>
</dbReference>
<comment type="similarity">
    <text evidence="1 4">Belongs to the MecA family.</text>
</comment>
<comment type="subunit">
    <text evidence="2 4">Homodimer.</text>
</comment>
<name>I3DWT9_BACMT</name>
<proteinExistence type="inferred from homology"/>
<dbReference type="PIRSF" id="PIRSF029008">
    <property type="entry name" value="MecA"/>
    <property type="match status" value="1"/>
</dbReference>
<comment type="domain">
    <text evidence="4">The N-terminal domain has binding sites for ComK and probably for unfolded/aggregated proteins; the C-terminal domain interacts with ClpC.</text>
</comment>
<comment type="caution">
    <text evidence="5">The sequence shown here is derived from an EMBL/GenBank/DDBJ whole genome shotgun (WGS) entry which is preliminary data.</text>
</comment>
<dbReference type="EMBL" id="AFEU01000003">
    <property type="protein sequence ID" value="EIJ78710.1"/>
    <property type="molecule type" value="Genomic_DNA"/>
</dbReference>
<dbReference type="InterPro" id="IPR008681">
    <property type="entry name" value="Neg-reg_MecA"/>
</dbReference>
<comment type="function">
    <text evidence="4">Enables the recognition and targeting of unfolded and aggregated proteins to the ClpC protease or to other proteins involved in proteolysis. Acts negatively in the development of competence by binding ComK and recruiting it to the ClpCP protease. When overexpressed, inhibits sporulation. Also involved in Spx degradation by ClpC.</text>
</comment>
<dbReference type="Pfam" id="PF05389">
    <property type="entry name" value="MecA"/>
    <property type="match status" value="1"/>
</dbReference>
<protein>
    <recommendedName>
        <fullName evidence="4">Adapter protein MecA</fullName>
    </recommendedName>
</protein>
<dbReference type="RefSeq" id="WP_004437444.1">
    <property type="nucleotide sequence ID" value="NZ_AFEU01000003.1"/>
</dbReference>
<dbReference type="PANTHER" id="PTHR39161">
    <property type="entry name" value="ADAPTER PROTEIN MECA"/>
    <property type="match status" value="1"/>
</dbReference>
<dbReference type="Proteomes" id="UP000010523">
    <property type="component" value="Unassembled WGS sequence"/>
</dbReference>
<evidence type="ECO:0000256" key="2">
    <source>
        <dbReference type="ARBA" id="ARBA00011738"/>
    </source>
</evidence>
<reference evidence="5 6" key="1">
    <citation type="journal article" date="2012" name="Appl. Environ. Microbiol.">
        <title>Genome Sequence of Thermotolerant Bacillus methanolicus: Features and Regulation Related to Methylotrophy and Production of L-Lysine and L-Glutamate from Methanol.</title>
        <authorList>
            <person name="Heggeset T.M."/>
            <person name="Krog A."/>
            <person name="Balzer S."/>
            <person name="Wentzel A."/>
            <person name="Ellingsen T.E."/>
            <person name="Brautaset T."/>
        </authorList>
    </citation>
    <scope>NUCLEOTIDE SEQUENCE [LARGE SCALE GENOMIC DNA]</scope>
    <source>
        <strain evidence="5 6">PB1</strain>
    </source>
</reference>
<gene>
    <name evidence="4" type="primary">mecA</name>
    <name evidence="5" type="ORF">PB1_14169</name>
</gene>
<sequence length="195" mass="22475">MRLERLTYNKIKIFLTFDDLTDRGLTKEDIWKDSLKWQQLFHDMLEEASNEFGFEIHGSVAVEVFSLHAQGMVMIVTMEEQDEEEESLGDGFIEMQVTAVDGNEGVLFEFENIEEIIQLAIRLFSMNIFGGNLYSMNGRYFLLMNNISSADLNKTISILAEYGSSSIISIHRLLEYGKEIIKDKAVETFVHFFSK</sequence>
<accession>I3DWT9</accession>
<dbReference type="GO" id="GO:0042174">
    <property type="term" value="P:negative regulation of sporulation resulting in formation of a cellular spore"/>
    <property type="evidence" value="ECO:0007669"/>
    <property type="project" value="UniProtKB-UniRule"/>
</dbReference>
<evidence type="ECO:0000256" key="4">
    <source>
        <dbReference type="HAMAP-Rule" id="MF_01124"/>
    </source>
</evidence>
<keyword evidence="3 4" id="KW-0178">Competence</keyword>
<dbReference type="GO" id="GO:0045808">
    <property type="term" value="P:negative regulation of establishment of competence for transformation"/>
    <property type="evidence" value="ECO:0007669"/>
    <property type="project" value="UniProtKB-UniRule"/>
</dbReference>
<dbReference type="InterPro" id="IPR038471">
    <property type="entry name" value="MecA_C_sf"/>
</dbReference>
<dbReference type="GO" id="GO:0030420">
    <property type="term" value="P:establishment of competence for transformation"/>
    <property type="evidence" value="ECO:0007669"/>
    <property type="project" value="UniProtKB-KW"/>
</dbReference>
<evidence type="ECO:0000313" key="6">
    <source>
        <dbReference type="Proteomes" id="UP000010523"/>
    </source>
</evidence>
<dbReference type="STRING" id="997296.PB1_14169"/>
<dbReference type="GO" id="GO:0030435">
    <property type="term" value="P:sporulation resulting in formation of a cellular spore"/>
    <property type="evidence" value="ECO:0007669"/>
    <property type="project" value="UniProtKB-KW"/>
</dbReference>
<dbReference type="HAMAP" id="MF_01124">
    <property type="entry name" value="MecA"/>
    <property type="match status" value="1"/>
</dbReference>